<sequence length="498" mass="52811">MDELPSPRLVDAVWRYRTSSLIIVGVAVLLSVLVALIVGEPSRMQARLALKTPDKAGVLGVESGETAFARYANQRALFVTSDKVIAGAMEKLGGSVTQETLRDAVTAEASDTGESLVLQVAAGSPEEASRIMRAVIESYREASRAEVAQRVKALLDTLAEQRKSIEERLADTPEGTRRSANTEAAAQSLSELDKRATELKVAASQIGDGVAFVYDTEPDRTALLRAVARDGVIGFGVGGVIAVAVAWFRADRDRRVGNLAELEALVDEPVLGEIEHVSRDEAAALLWLGAPPSKTYRMVAFGVQQVIDEGVLIVTGESGSGVTTTTIQLASALARSGLNVLLVDGAVRTHGLSTSIGLAAKQPYGNEDDHRKHPGLTDIAMGNVRPQNTMRVVELGDGVTLTVIPAGAYVDGVLERFSVPLLDRAIGEMRAQFDIVLIDAPTPASAPEAGALVRASDAVIVVVRRDADAAGLRRLIEQIRIVGGKVAGYVLTFATRNR</sequence>
<reference evidence="4 6" key="3">
    <citation type="journal article" date="2021" name="BMC Genomics">
        <title>Genome-resolved metagenome and metatranscriptome analyses of thermophilic composting reveal key bacterial players and their metabolic interactions.</title>
        <authorList>
            <person name="Braga L.P.P."/>
            <person name="Pereira R.V."/>
            <person name="Martins L.F."/>
            <person name="Moura L.M.S."/>
            <person name="Sanchez F.B."/>
            <person name="Patane J.S.L."/>
            <person name="da Silva A.M."/>
            <person name="Setubal J.C."/>
        </authorList>
    </citation>
    <scope>NUCLEOTIDE SEQUENCE [LARGE SCALE GENOMIC DNA]</scope>
    <source>
        <strain evidence="4">ZC4RG45</strain>
    </source>
</reference>
<evidence type="ECO:0000259" key="3">
    <source>
        <dbReference type="Pfam" id="PF13614"/>
    </source>
</evidence>
<evidence type="ECO:0000313" key="5">
    <source>
        <dbReference type="EMBL" id="PZN00765.1"/>
    </source>
</evidence>
<evidence type="ECO:0000313" key="6">
    <source>
        <dbReference type="Proteomes" id="UP000249324"/>
    </source>
</evidence>
<dbReference type="Gene3D" id="3.40.50.300">
    <property type="entry name" value="P-loop containing nucleotide triphosphate hydrolases"/>
    <property type="match status" value="1"/>
</dbReference>
<feature type="region of interest" description="Disordered" evidence="1">
    <location>
        <begin position="166"/>
        <end position="188"/>
    </location>
</feature>
<feature type="transmembrane region" description="Helical" evidence="2">
    <location>
        <begin position="232"/>
        <end position="250"/>
    </location>
</feature>
<feature type="compositionally biased region" description="Basic and acidic residues" evidence="1">
    <location>
        <begin position="166"/>
        <end position="177"/>
    </location>
</feature>
<reference evidence="4" key="2">
    <citation type="submission" date="2018-05" db="EMBL/GenBank/DDBJ databases">
        <authorList>
            <person name="Moura L."/>
            <person name="Setubal J.C."/>
        </authorList>
    </citation>
    <scope>NUCLEOTIDE SEQUENCE</scope>
    <source>
        <strain evidence="4">ZC4RG45</strain>
    </source>
</reference>
<dbReference type="Pfam" id="PF13614">
    <property type="entry name" value="AAA_31"/>
    <property type="match status" value="1"/>
</dbReference>
<keyword evidence="2" id="KW-0472">Membrane</keyword>
<dbReference type="PANTHER" id="PTHR32309:SF31">
    <property type="entry name" value="CAPSULAR EXOPOLYSACCHARIDE FAMILY"/>
    <property type="match status" value="1"/>
</dbReference>
<dbReference type="EMBL" id="QGUI01000062">
    <property type="protein sequence ID" value="PZN00765.1"/>
    <property type="molecule type" value="Genomic_DNA"/>
</dbReference>
<proteinExistence type="predicted"/>
<keyword evidence="2" id="KW-0812">Transmembrane</keyword>
<evidence type="ECO:0000313" key="4">
    <source>
        <dbReference type="EMBL" id="MFO7191321.1"/>
    </source>
</evidence>
<evidence type="ECO:0000256" key="1">
    <source>
        <dbReference type="SAM" id="MobiDB-lite"/>
    </source>
</evidence>
<name>A0A2W4JNW4_9PSEU</name>
<dbReference type="STRING" id="1111738.GCA_000427905_02224"/>
<reference evidence="5" key="1">
    <citation type="submission" date="2018-05" db="EMBL/GenBank/DDBJ databases">
        <authorList>
            <person name="Lanie J.A."/>
            <person name="Ng W.-L."/>
            <person name="Kazmierczak K.M."/>
            <person name="Andrzejewski T.M."/>
            <person name="Davidsen T.M."/>
            <person name="Wayne K.J."/>
            <person name="Tettelin H."/>
            <person name="Glass J.I."/>
            <person name="Rusch D."/>
            <person name="Podicherti R."/>
            <person name="Tsui H.-C.T."/>
            <person name="Winkler M.E."/>
        </authorList>
    </citation>
    <scope>NUCLEOTIDE SEQUENCE</scope>
    <source>
        <strain evidence="5">ZC4RG45</strain>
    </source>
</reference>
<evidence type="ECO:0000256" key="2">
    <source>
        <dbReference type="SAM" id="Phobius"/>
    </source>
</evidence>
<feature type="domain" description="AAA" evidence="3">
    <location>
        <begin position="318"/>
        <end position="482"/>
    </location>
</feature>
<organism evidence="5">
    <name type="scientific">Thermocrispum agreste</name>
    <dbReference type="NCBI Taxonomy" id="37925"/>
    <lineage>
        <taxon>Bacteria</taxon>
        <taxon>Bacillati</taxon>
        <taxon>Actinomycetota</taxon>
        <taxon>Actinomycetes</taxon>
        <taxon>Pseudonocardiales</taxon>
        <taxon>Pseudonocardiaceae</taxon>
        <taxon>Thermocrispum</taxon>
    </lineage>
</organism>
<dbReference type="InterPro" id="IPR050445">
    <property type="entry name" value="Bact_polysacc_biosynth/exp"/>
</dbReference>
<dbReference type="EMBL" id="QGUI02000024">
    <property type="protein sequence ID" value="MFO7191321.1"/>
    <property type="molecule type" value="Genomic_DNA"/>
</dbReference>
<dbReference type="InterPro" id="IPR027417">
    <property type="entry name" value="P-loop_NTPase"/>
</dbReference>
<comment type="caution">
    <text evidence="5">The sequence shown here is derived from an EMBL/GenBank/DDBJ whole genome shotgun (WGS) entry which is preliminary data.</text>
</comment>
<protein>
    <submittedName>
        <fullName evidence="4">AAA family ATPase</fullName>
    </submittedName>
    <submittedName>
        <fullName evidence="5">Cell shape-determining protein</fullName>
    </submittedName>
</protein>
<accession>A0A2W4JNW4</accession>
<dbReference type="PANTHER" id="PTHR32309">
    <property type="entry name" value="TYROSINE-PROTEIN KINASE"/>
    <property type="match status" value="1"/>
</dbReference>
<feature type="compositionally biased region" description="Polar residues" evidence="1">
    <location>
        <begin position="178"/>
        <end position="188"/>
    </location>
</feature>
<reference evidence="4" key="4">
    <citation type="submission" date="2023-08" db="EMBL/GenBank/DDBJ databases">
        <authorList>
            <person name="Guima S.E.S."/>
            <person name="Martins L.F."/>
            <person name="Silva A.M."/>
            <person name="Setubal J.C."/>
        </authorList>
    </citation>
    <scope>NUCLEOTIDE SEQUENCE</scope>
    <source>
        <strain evidence="4">ZC4RG45</strain>
    </source>
</reference>
<keyword evidence="2" id="KW-1133">Transmembrane helix</keyword>
<dbReference type="Proteomes" id="UP000249324">
    <property type="component" value="Unassembled WGS sequence"/>
</dbReference>
<dbReference type="AlphaFoldDB" id="A0A2W4JNW4"/>
<feature type="transmembrane region" description="Helical" evidence="2">
    <location>
        <begin position="20"/>
        <end position="38"/>
    </location>
</feature>
<dbReference type="SUPFAM" id="SSF52540">
    <property type="entry name" value="P-loop containing nucleoside triphosphate hydrolases"/>
    <property type="match status" value="1"/>
</dbReference>
<dbReference type="InterPro" id="IPR025669">
    <property type="entry name" value="AAA_dom"/>
</dbReference>
<gene>
    <name evidence="4" type="ORF">DIU77_003675</name>
    <name evidence="5" type="ORF">DIU77_02740</name>
</gene>